<feature type="transmembrane region" description="Helical" evidence="7">
    <location>
        <begin position="415"/>
        <end position="442"/>
    </location>
</feature>
<comment type="subcellular location">
    <subcellularLocation>
        <location evidence="1">Cell membrane</location>
        <topology evidence="1">Single-pass membrane protein</topology>
    </subcellularLocation>
</comment>
<feature type="domain" description="Phage shock protein PspC N-terminal" evidence="8">
    <location>
        <begin position="152"/>
        <end position="227"/>
    </location>
</feature>
<dbReference type="InterPro" id="IPR054321">
    <property type="entry name" value="PspC-rel_TM"/>
</dbReference>
<feature type="domain" description="PspC-related ToastRack" evidence="11">
    <location>
        <begin position="501"/>
        <end position="637"/>
    </location>
</feature>
<evidence type="ECO:0000256" key="2">
    <source>
        <dbReference type="ARBA" id="ARBA00022475"/>
    </source>
</evidence>
<feature type="region of interest" description="Disordered" evidence="6">
    <location>
        <begin position="644"/>
        <end position="687"/>
    </location>
</feature>
<keyword evidence="13" id="KW-1185">Reference proteome</keyword>
<reference evidence="12 13" key="1">
    <citation type="submission" date="2022-03" db="EMBL/GenBank/DDBJ databases">
        <title>Hymenobactersp. isolated from the air.</title>
        <authorList>
            <person name="Won M."/>
            <person name="Kwon S.-W."/>
        </authorList>
    </citation>
    <scope>NUCLEOTIDE SEQUENCE [LARGE SCALE GENOMIC DNA]</scope>
    <source>
        <strain evidence="12 13">KACC 22596</strain>
    </source>
</reference>
<evidence type="ECO:0000256" key="5">
    <source>
        <dbReference type="ARBA" id="ARBA00023136"/>
    </source>
</evidence>
<organism evidence="12 13">
    <name type="scientific">Hymenobacter monticola</name>
    <dbReference type="NCBI Taxonomy" id="1705399"/>
    <lineage>
        <taxon>Bacteria</taxon>
        <taxon>Pseudomonadati</taxon>
        <taxon>Bacteroidota</taxon>
        <taxon>Cytophagia</taxon>
        <taxon>Cytophagales</taxon>
        <taxon>Hymenobacteraceae</taxon>
        <taxon>Hymenobacter</taxon>
    </lineage>
</organism>
<dbReference type="Gene3D" id="2.160.20.120">
    <property type="match status" value="1"/>
</dbReference>
<evidence type="ECO:0000256" key="6">
    <source>
        <dbReference type="SAM" id="MobiDB-lite"/>
    </source>
</evidence>
<evidence type="ECO:0000313" key="12">
    <source>
        <dbReference type="EMBL" id="UOE32472.1"/>
    </source>
</evidence>
<proteinExistence type="predicted"/>
<feature type="transmembrane region" description="Helical" evidence="7">
    <location>
        <begin position="277"/>
        <end position="301"/>
    </location>
</feature>
<feature type="transmembrane region" description="Helical" evidence="7">
    <location>
        <begin position="179"/>
        <end position="200"/>
    </location>
</feature>
<feature type="domain" description="Phage shock protein PspC N-terminal" evidence="8">
    <location>
        <begin position="247"/>
        <end position="304"/>
    </location>
</feature>
<evidence type="ECO:0000313" key="13">
    <source>
        <dbReference type="Proteomes" id="UP000831390"/>
    </source>
</evidence>
<feature type="domain" description="PspC-related transmembrane region" evidence="10">
    <location>
        <begin position="336"/>
        <end position="478"/>
    </location>
</feature>
<feature type="domain" description="Putative auto-transporter adhesin head GIN" evidence="9">
    <location>
        <begin position="709"/>
        <end position="897"/>
    </location>
</feature>
<evidence type="ECO:0000256" key="7">
    <source>
        <dbReference type="SAM" id="Phobius"/>
    </source>
</evidence>
<evidence type="ECO:0000256" key="3">
    <source>
        <dbReference type="ARBA" id="ARBA00022692"/>
    </source>
</evidence>
<evidence type="ECO:0000259" key="9">
    <source>
        <dbReference type="Pfam" id="PF10988"/>
    </source>
</evidence>
<keyword evidence="2" id="KW-1003">Cell membrane</keyword>
<gene>
    <name evidence="12" type="ORF">MTP16_15180</name>
</gene>
<dbReference type="InterPro" id="IPR021255">
    <property type="entry name" value="DUF2807"/>
</dbReference>
<dbReference type="PANTHER" id="PTHR33885:SF3">
    <property type="entry name" value="PHAGE SHOCK PROTEIN C"/>
    <property type="match status" value="1"/>
</dbReference>
<dbReference type="InterPro" id="IPR054319">
    <property type="entry name" value="PspC-rel_ToastRack"/>
</dbReference>
<feature type="compositionally biased region" description="Acidic residues" evidence="6">
    <location>
        <begin position="644"/>
        <end position="675"/>
    </location>
</feature>
<feature type="transmembrane region" description="Helical" evidence="7">
    <location>
        <begin position="367"/>
        <end position="395"/>
    </location>
</feature>
<dbReference type="Pfam" id="PF04024">
    <property type="entry name" value="PspC"/>
    <property type="match status" value="2"/>
</dbReference>
<evidence type="ECO:0000259" key="10">
    <source>
        <dbReference type="Pfam" id="PF22571"/>
    </source>
</evidence>
<keyword evidence="4 7" id="KW-1133">Transmembrane helix</keyword>
<dbReference type="EMBL" id="CP094534">
    <property type="protein sequence ID" value="UOE32472.1"/>
    <property type="molecule type" value="Genomic_DNA"/>
</dbReference>
<dbReference type="Proteomes" id="UP000831390">
    <property type="component" value="Chromosome"/>
</dbReference>
<keyword evidence="5 7" id="KW-0472">Membrane</keyword>
<dbReference type="InterPro" id="IPR007168">
    <property type="entry name" value="Phageshock_PspC_N"/>
</dbReference>
<dbReference type="PANTHER" id="PTHR33885">
    <property type="entry name" value="PHAGE SHOCK PROTEIN C"/>
    <property type="match status" value="1"/>
</dbReference>
<sequence>MKKNISINLQGIIFHIEEDGFEVLSRYLAEVKAHFANYRGHEDIVTDIEGRIAELFSVRLSPMQQVITLDDVNAMVAKMGRVSDFATDDLDAEDVEETATASSASAFGPEGAFGTKGPFGPEGTFGRKGPFGPEGAFGPGATSADAAPAEPKRLYRDMAHRKIAGVAAGMAQYFAVNPVWVRLGWLALVFILPGLFGALNFHDGDFHFQFGGWAFLAYVILWILLPKRYDAPAPTDAMLNQGPLAGRKLFRDTGTAKIAGVAAGLGAYFNIDVTLVRVLLLAGLFAGGFTLMLYIILWIVLPEAKTVSDKLRMRGDDITLESFDSSARNNAFAEGPVTTNRPVGAFVEDAARNLRPAVNFVGSAIRIFAGIVLTITGFSLLVGLAIALGVGIGLLPHSQNIVLGDAPAHVMLNGVPSWGILAGFLALGIPSLSLLLGGLNLLFRRSLMPRTVSLSLLGLWLLSIVGLVAAIAQQSREFQYETTVEQSERYPKLTTPVIMLDRRHVDRQWEQHVELRIVGVDSGKTVEVLRTMGAHGASEEAARRNALTTIDYTIRTSGDSSLVLDDHFSFLPDAKYRRQELTVTLRLPRDRTFRLGRDFAYDLLRDEDFANNHRPEDPETHRYRLRGNKLECIGCTDEDMGVELQTEDSDSDVNVDINTDDSSSDEGDSNDEDGDNKEGISLNYGGAPSFDTDLNSYGSSRRSFEESGFNRVSVVGGYRVVVRRGDNYKVEAAGSSEGVLSDIRMERDGDELQIKSRNNTSLFGGKWNNSDKKVLIVIELPSIERIELAGSVQADLGGFERQEELRVEQAGASHLRLNGDYGTLKVQQAGACRTTATGRADVLDLDAAGACELAAANLATRTATVDVAGVCKARLNVSDRIKGEAVGASEIAYSGKPKNVDLDSTGPSSVKRL</sequence>
<feature type="transmembrane region" description="Helical" evidence="7">
    <location>
        <begin position="454"/>
        <end position="472"/>
    </location>
</feature>
<dbReference type="Pfam" id="PF10988">
    <property type="entry name" value="DUF2807"/>
    <property type="match status" value="1"/>
</dbReference>
<dbReference type="Pfam" id="PF22744">
    <property type="entry name" value="Toast-rack_PspC-Cterm"/>
    <property type="match status" value="1"/>
</dbReference>
<feature type="transmembrane region" description="Helical" evidence="7">
    <location>
        <begin position="254"/>
        <end position="271"/>
    </location>
</feature>
<keyword evidence="3 7" id="KW-0812">Transmembrane</keyword>
<dbReference type="Pfam" id="PF22571">
    <property type="entry name" value="LiaI-LiaF-TM_PspC"/>
    <property type="match status" value="1"/>
</dbReference>
<evidence type="ECO:0000259" key="11">
    <source>
        <dbReference type="Pfam" id="PF22744"/>
    </source>
</evidence>
<accession>A0ABY4B004</accession>
<evidence type="ECO:0000256" key="4">
    <source>
        <dbReference type="ARBA" id="ARBA00022989"/>
    </source>
</evidence>
<evidence type="ECO:0000259" key="8">
    <source>
        <dbReference type="Pfam" id="PF04024"/>
    </source>
</evidence>
<dbReference type="RefSeq" id="WP_243511171.1">
    <property type="nucleotide sequence ID" value="NZ_CP094534.1"/>
</dbReference>
<name>A0ABY4B004_9BACT</name>
<protein>
    <submittedName>
        <fullName evidence="12">PspC domain-containing protein</fullName>
    </submittedName>
</protein>
<evidence type="ECO:0000256" key="1">
    <source>
        <dbReference type="ARBA" id="ARBA00004162"/>
    </source>
</evidence>
<dbReference type="InterPro" id="IPR052027">
    <property type="entry name" value="PspC"/>
</dbReference>
<feature type="transmembrane region" description="Helical" evidence="7">
    <location>
        <begin position="206"/>
        <end position="225"/>
    </location>
</feature>